<evidence type="ECO:0000256" key="2">
    <source>
        <dbReference type="SAM" id="SignalP"/>
    </source>
</evidence>
<dbReference type="PANTHER" id="PTHR36302">
    <property type="entry name" value="BLR7088 PROTEIN"/>
    <property type="match status" value="1"/>
</dbReference>
<sequence length="192" mass="19628">MKKILGASVLLSGALLMAACSPANQNDSTGSTAETAMSMTPSASTSTSTKASDSNAILSMDNAVVRASAEGSDMTAVFGTIVNNTEQEVHVTGFSANVDAQSFEIHEVVNGMMQPKAGGLVIPAGESVELAPGGDHMMILGLAAPIQAGEKVTITLVLEDGTTVELEPTPARTIAAGDEEYGMSMDHSEMAH</sequence>
<feature type="signal peptide" evidence="2">
    <location>
        <begin position="1"/>
        <end position="25"/>
    </location>
</feature>
<dbReference type="eggNOG" id="COG2847">
    <property type="taxonomic scope" value="Bacteria"/>
</dbReference>
<protein>
    <submittedName>
        <fullName evidence="3">Putative secreted protein</fullName>
    </submittedName>
</protein>
<accession>M1UFQ7</accession>
<dbReference type="EMBL" id="CP004354">
    <property type="protein sequence ID" value="AGG67025.1"/>
    <property type="molecule type" value="Genomic_DNA"/>
</dbReference>
<evidence type="ECO:0000313" key="4">
    <source>
        <dbReference type="Proteomes" id="UP000011760"/>
    </source>
</evidence>
<dbReference type="Proteomes" id="UP000011760">
    <property type="component" value="Chromosome"/>
</dbReference>
<keyword evidence="4" id="KW-1185">Reference proteome</keyword>
<evidence type="ECO:0000256" key="1">
    <source>
        <dbReference type="SAM" id="MobiDB-lite"/>
    </source>
</evidence>
<dbReference type="PANTHER" id="PTHR36302:SF1">
    <property type="entry name" value="COPPER CHAPERONE PCU(A)C"/>
    <property type="match status" value="1"/>
</dbReference>
<evidence type="ECO:0000313" key="3">
    <source>
        <dbReference type="EMBL" id="AGG67025.1"/>
    </source>
</evidence>
<feature type="region of interest" description="Disordered" evidence="1">
    <location>
        <begin position="22"/>
        <end position="51"/>
    </location>
</feature>
<proteinExistence type="predicted"/>
<dbReference type="Gene3D" id="2.60.40.1890">
    <property type="entry name" value="PCu(A)C copper chaperone"/>
    <property type="match status" value="1"/>
</dbReference>
<dbReference type="InterPro" id="IPR036182">
    <property type="entry name" value="PCuAC_sf"/>
</dbReference>
<dbReference type="OrthoDB" id="9796962at2"/>
<dbReference type="AlphaFoldDB" id="M1UFQ7"/>
<keyword evidence="2" id="KW-0732">Signal</keyword>
<dbReference type="HOGENOM" id="CLU_100939_0_0_11"/>
<dbReference type="SUPFAM" id="SSF110087">
    <property type="entry name" value="DR1885-like metal-binding protein"/>
    <property type="match status" value="1"/>
</dbReference>
<feature type="chain" id="PRO_5039163150" evidence="2">
    <location>
        <begin position="26"/>
        <end position="192"/>
    </location>
</feature>
<dbReference type="RefSeq" id="WP_015651456.1">
    <property type="nucleotide sequence ID" value="NC_020506.1"/>
</dbReference>
<name>M1UFQ7_9CORY</name>
<reference evidence="3 4" key="1">
    <citation type="submission" date="2013-02" db="EMBL/GenBank/DDBJ databases">
        <title>The complete genome sequence of Corynebacterium callunae DSM 20147.</title>
        <authorList>
            <person name="Ruckert C."/>
            <person name="Albersmeier A."/>
            <person name="Kalinowski J."/>
        </authorList>
    </citation>
    <scope>NUCLEOTIDE SEQUENCE [LARGE SCALE GENOMIC DNA]</scope>
    <source>
        <strain evidence="3 4">DSM 20147</strain>
    </source>
</reference>
<dbReference type="STRING" id="1121353.H924_07915"/>
<feature type="compositionally biased region" description="Low complexity" evidence="1">
    <location>
        <begin position="31"/>
        <end position="51"/>
    </location>
</feature>
<dbReference type="InterPro" id="IPR007410">
    <property type="entry name" value="LpqE-like"/>
</dbReference>
<gene>
    <name evidence="3" type="ORF">H924_07915</name>
</gene>
<dbReference type="InterPro" id="IPR058248">
    <property type="entry name" value="Lxx211020-like"/>
</dbReference>
<dbReference type="KEGG" id="ccn:H924_07915"/>
<dbReference type="PATRIC" id="fig|1121353.3.peg.1614"/>
<organism evidence="3 4">
    <name type="scientific">Corynebacterium callunae DSM 20147</name>
    <dbReference type="NCBI Taxonomy" id="1121353"/>
    <lineage>
        <taxon>Bacteria</taxon>
        <taxon>Bacillati</taxon>
        <taxon>Actinomycetota</taxon>
        <taxon>Actinomycetes</taxon>
        <taxon>Mycobacteriales</taxon>
        <taxon>Corynebacteriaceae</taxon>
        <taxon>Corynebacterium</taxon>
    </lineage>
</organism>
<dbReference type="PROSITE" id="PS51257">
    <property type="entry name" value="PROKAR_LIPOPROTEIN"/>
    <property type="match status" value="1"/>
</dbReference>
<dbReference type="Pfam" id="PF04314">
    <property type="entry name" value="PCuAC"/>
    <property type="match status" value="1"/>
</dbReference>